<dbReference type="Pfam" id="PF21082">
    <property type="entry name" value="MS_channel_3rd"/>
    <property type="match status" value="1"/>
</dbReference>
<evidence type="ECO:0000256" key="2">
    <source>
        <dbReference type="ARBA" id="ARBA00008017"/>
    </source>
</evidence>
<dbReference type="Gene3D" id="3.30.70.100">
    <property type="match status" value="1"/>
</dbReference>
<dbReference type="PANTHER" id="PTHR30347:SF1">
    <property type="entry name" value="MECHANOSENSITIVE CHANNEL MSCK"/>
    <property type="match status" value="1"/>
</dbReference>
<evidence type="ECO:0000256" key="1">
    <source>
        <dbReference type="ARBA" id="ARBA00004651"/>
    </source>
</evidence>
<dbReference type="PROSITE" id="PS01246">
    <property type="entry name" value="UPF0003"/>
    <property type="match status" value="1"/>
</dbReference>
<dbReference type="SUPFAM" id="SSF82861">
    <property type="entry name" value="Mechanosensitive channel protein MscS (YggB), transmembrane region"/>
    <property type="match status" value="1"/>
</dbReference>
<dbReference type="InterPro" id="IPR006685">
    <property type="entry name" value="MscS_channel_2nd"/>
</dbReference>
<evidence type="ECO:0000256" key="6">
    <source>
        <dbReference type="ARBA" id="ARBA00023136"/>
    </source>
</evidence>
<gene>
    <name evidence="11" type="ORF">IPJ48_10745</name>
</gene>
<dbReference type="InterPro" id="IPR023408">
    <property type="entry name" value="MscS_beta-dom_sf"/>
</dbReference>
<dbReference type="SUPFAM" id="SSF82689">
    <property type="entry name" value="Mechanosensitive channel protein MscS (YggB), C-terminal domain"/>
    <property type="match status" value="1"/>
</dbReference>
<evidence type="ECO:0000256" key="5">
    <source>
        <dbReference type="ARBA" id="ARBA00022989"/>
    </source>
</evidence>
<comment type="subcellular location">
    <subcellularLocation>
        <location evidence="1">Cell membrane</location>
        <topology evidence="1">Multi-pass membrane protein</topology>
    </subcellularLocation>
</comment>
<sequence length="433" mass="47862">MTEKQMFALLTQIWSDLQHAEFFWVALALVLILAFSAWFSYRLRAHESKYLQPGQSALRSFGIGSLKRIAFPLVALIFVLILRKILVALHWEHLSLLYLAGPLLVSWALVRILVYLLRCVFSEGGLLITFERVITSAIWGWMVLAITGLDDPLIEVFEQVSFSFGKQTINLWMLMHGAVTVGITLLIALWIASLIENRLMAADHLDANVRVVVGRLAKAILLVIALLSSLSLVGIDVTTLSVFSGALAVGLGLGLQKIASNYVSGFIILLDRSIRLGNLVNIDDRTSGTVTQITTRYTVLRTLTGTEVIIPNEYLVNNIVRNQSFTDTRARVAVPIQVAYSTDLDKAIRLMVEAARQQPRVLVEPAPGVLLTDFADSGINLELGFWLADPEEGTGNVRSEINLAIWKSFSQNGIEIPFPQREVRMIGQAPAAA</sequence>
<feature type="transmembrane region" description="Helical" evidence="7">
    <location>
        <begin position="216"/>
        <end position="235"/>
    </location>
</feature>
<dbReference type="InterPro" id="IPR049278">
    <property type="entry name" value="MS_channel_C"/>
</dbReference>
<organism evidence="11 12">
    <name type="scientific">Candidatus Propionivibrio dominans</name>
    <dbReference type="NCBI Taxonomy" id="2954373"/>
    <lineage>
        <taxon>Bacteria</taxon>
        <taxon>Pseudomonadati</taxon>
        <taxon>Pseudomonadota</taxon>
        <taxon>Betaproteobacteria</taxon>
        <taxon>Rhodocyclales</taxon>
        <taxon>Rhodocyclaceae</taxon>
        <taxon>Propionivibrio</taxon>
    </lineage>
</organism>
<keyword evidence="3" id="KW-1003">Cell membrane</keyword>
<evidence type="ECO:0000259" key="9">
    <source>
        <dbReference type="Pfam" id="PF21082"/>
    </source>
</evidence>
<dbReference type="AlphaFoldDB" id="A0A9D7FEW5"/>
<evidence type="ECO:0000256" key="3">
    <source>
        <dbReference type="ARBA" id="ARBA00022475"/>
    </source>
</evidence>
<keyword evidence="6 7" id="KW-0472">Membrane</keyword>
<dbReference type="SUPFAM" id="SSF50182">
    <property type="entry name" value="Sm-like ribonucleoproteins"/>
    <property type="match status" value="1"/>
</dbReference>
<dbReference type="InterPro" id="IPR011066">
    <property type="entry name" value="MscS_channel_C_sf"/>
</dbReference>
<feature type="transmembrane region" description="Helical" evidence="7">
    <location>
        <begin position="129"/>
        <end position="149"/>
    </location>
</feature>
<feature type="domain" description="Mechanosensitive ion channel transmembrane helices 2/3" evidence="10">
    <location>
        <begin position="217"/>
        <end position="256"/>
    </location>
</feature>
<proteinExistence type="inferred from homology"/>
<dbReference type="PANTHER" id="PTHR30347">
    <property type="entry name" value="POTASSIUM CHANNEL RELATED"/>
    <property type="match status" value="1"/>
</dbReference>
<reference evidence="11" key="1">
    <citation type="submission" date="2020-10" db="EMBL/GenBank/DDBJ databases">
        <title>Connecting structure to function with the recovery of over 1000 high-quality activated sludge metagenome-assembled genomes encoding full-length rRNA genes using long-read sequencing.</title>
        <authorList>
            <person name="Singleton C.M."/>
            <person name="Petriglieri F."/>
            <person name="Kristensen J.M."/>
            <person name="Kirkegaard R.H."/>
            <person name="Michaelsen T.Y."/>
            <person name="Andersen M.H."/>
            <person name="Karst S.M."/>
            <person name="Dueholm M.S."/>
            <person name="Nielsen P.H."/>
            <person name="Albertsen M."/>
        </authorList>
    </citation>
    <scope>NUCLEOTIDE SEQUENCE</scope>
    <source>
        <strain evidence="11">EsbW_18-Q3-R4-48_MAXAC.044</strain>
    </source>
</reference>
<feature type="transmembrane region" description="Helical" evidence="7">
    <location>
        <begin position="97"/>
        <end position="117"/>
    </location>
</feature>
<feature type="domain" description="Mechanosensitive ion channel MscS C-terminal" evidence="9">
    <location>
        <begin position="333"/>
        <end position="416"/>
    </location>
</feature>
<accession>A0A9D7FEW5</accession>
<feature type="transmembrane region" description="Helical" evidence="7">
    <location>
        <begin position="169"/>
        <end position="195"/>
    </location>
</feature>
<evidence type="ECO:0000259" key="10">
    <source>
        <dbReference type="Pfam" id="PF21088"/>
    </source>
</evidence>
<dbReference type="InterPro" id="IPR006686">
    <property type="entry name" value="MscS_channel_CS"/>
</dbReference>
<dbReference type="InterPro" id="IPR011014">
    <property type="entry name" value="MscS_channel_TM-2"/>
</dbReference>
<dbReference type="InterPro" id="IPR052702">
    <property type="entry name" value="MscS-like_channel"/>
</dbReference>
<evidence type="ECO:0000256" key="7">
    <source>
        <dbReference type="SAM" id="Phobius"/>
    </source>
</evidence>
<comment type="caution">
    <text evidence="11">The sequence shown here is derived from an EMBL/GenBank/DDBJ whole genome shotgun (WGS) entry which is preliminary data.</text>
</comment>
<feature type="transmembrane region" description="Helical" evidence="7">
    <location>
        <begin position="22"/>
        <end position="41"/>
    </location>
</feature>
<feature type="domain" description="Mechanosensitive ion channel MscS" evidence="8">
    <location>
        <begin position="258"/>
        <end position="324"/>
    </location>
</feature>
<dbReference type="GO" id="GO:0005886">
    <property type="term" value="C:plasma membrane"/>
    <property type="evidence" value="ECO:0007669"/>
    <property type="project" value="UniProtKB-SubCell"/>
</dbReference>
<dbReference type="Gene3D" id="2.30.30.60">
    <property type="match status" value="1"/>
</dbReference>
<dbReference type="Pfam" id="PF21088">
    <property type="entry name" value="MS_channel_1st"/>
    <property type="match status" value="1"/>
</dbReference>
<evidence type="ECO:0000313" key="11">
    <source>
        <dbReference type="EMBL" id="MBK7423531.1"/>
    </source>
</evidence>
<dbReference type="Pfam" id="PF00924">
    <property type="entry name" value="MS_channel_2nd"/>
    <property type="match status" value="1"/>
</dbReference>
<dbReference type="InterPro" id="IPR010920">
    <property type="entry name" value="LSM_dom_sf"/>
</dbReference>
<comment type="similarity">
    <text evidence="2">Belongs to the MscS (TC 1.A.23) family.</text>
</comment>
<keyword evidence="4 7" id="KW-0812">Transmembrane</keyword>
<dbReference type="Proteomes" id="UP000886602">
    <property type="component" value="Unassembled WGS sequence"/>
</dbReference>
<evidence type="ECO:0000313" key="12">
    <source>
        <dbReference type="Proteomes" id="UP000886602"/>
    </source>
</evidence>
<protein>
    <submittedName>
        <fullName evidence="11">Mechanosensitive ion channel</fullName>
    </submittedName>
</protein>
<evidence type="ECO:0000259" key="8">
    <source>
        <dbReference type="Pfam" id="PF00924"/>
    </source>
</evidence>
<dbReference type="Gene3D" id="1.10.287.1260">
    <property type="match status" value="1"/>
</dbReference>
<feature type="transmembrane region" description="Helical" evidence="7">
    <location>
        <begin position="69"/>
        <end position="91"/>
    </location>
</feature>
<dbReference type="EMBL" id="JADJNC010000015">
    <property type="protein sequence ID" value="MBK7423531.1"/>
    <property type="molecule type" value="Genomic_DNA"/>
</dbReference>
<keyword evidence="5 7" id="KW-1133">Transmembrane helix</keyword>
<evidence type="ECO:0000256" key="4">
    <source>
        <dbReference type="ARBA" id="ARBA00022692"/>
    </source>
</evidence>
<feature type="transmembrane region" description="Helical" evidence="7">
    <location>
        <begin position="247"/>
        <end position="270"/>
    </location>
</feature>
<name>A0A9D7FEW5_9RHOO</name>
<dbReference type="GO" id="GO:0008381">
    <property type="term" value="F:mechanosensitive monoatomic ion channel activity"/>
    <property type="evidence" value="ECO:0007669"/>
    <property type="project" value="UniProtKB-ARBA"/>
</dbReference>
<dbReference type="InterPro" id="IPR049142">
    <property type="entry name" value="MS_channel_1st"/>
</dbReference>